<evidence type="ECO:0000313" key="2">
    <source>
        <dbReference type="Proteomes" id="UP001183202"/>
    </source>
</evidence>
<reference evidence="2" key="1">
    <citation type="submission" date="2023-07" db="EMBL/GenBank/DDBJ databases">
        <title>30 novel species of actinomycetes from the DSMZ collection.</title>
        <authorList>
            <person name="Nouioui I."/>
        </authorList>
    </citation>
    <scope>NUCLEOTIDE SEQUENCE [LARGE SCALE GENOMIC DNA]</scope>
    <source>
        <strain evidence="2">DSM 45834</strain>
    </source>
</reference>
<organism evidence="1 2">
    <name type="scientific">Pseudonocardia charpentierae</name>
    <dbReference type="NCBI Taxonomy" id="3075545"/>
    <lineage>
        <taxon>Bacteria</taxon>
        <taxon>Bacillati</taxon>
        <taxon>Actinomycetota</taxon>
        <taxon>Actinomycetes</taxon>
        <taxon>Pseudonocardiales</taxon>
        <taxon>Pseudonocardiaceae</taxon>
        <taxon>Pseudonocardia</taxon>
    </lineage>
</organism>
<gene>
    <name evidence="1" type="ORF">RM445_05925</name>
</gene>
<comment type="caution">
    <text evidence="1">The sequence shown here is derived from an EMBL/GenBank/DDBJ whole genome shotgun (WGS) entry which is preliminary data.</text>
</comment>
<dbReference type="RefSeq" id="WP_311555034.1">
    <property type="nucleotide sequence ID" value="NZ_JAVREJ010000003.1"/>
</dbReference>
<keyword evidence="2" id="KW-1185">Reference proteome</keyword>
<name>A0ABU2N557_9PSEU</name>
<accession>A0ABU2N557</accession>
<evidence type="ECO:0000313" key="1">
    <source>
        <dbReference type="EMBL" id="MDT0349061.1"/>
    </source>
</evidence>
<sequence length="94" mass="10872">MPTDREWRRIERDHADQQVLRRAAAWLRQDPGRAEYAGLSRDQDALALAELLDVLATALPDVDPGVRWQAVESCRQLLGEPMASPEIRRTRRRR</sequence>
<proteinExistence type="predicted"/>
<evidence type="ECO:0008006" key="3">
    <source>
        <dbReference type="Google" id="ProtNLM"/>
    </source>
</evidence>
<protein>
    <recommendedName>
        <fullName evidence="3">HEAT repeat-containing protein</fullName>
    </recommendedName>
</protein>
<dbReference type="Proteomes" id="UP001183202">
    <property type="component" value="Unassembled WGS sequence"/>
</dbReference>
<dbReference type="EMBL" id="JAVREJ010000003">
    <property type="protein sequence ID" value="MDT0349061.1"/>
    <property type="molecule type" value="Genomic_DNA"/>
</dbReference>